<evidence type="ECO:0000313" key="1">
    <source>
        <dbReference type="EMBL" id="RNA40699.1"/>
    </source>
</evidence>
<reference evidence="1 2" key="1">
    <citation type="journal article" date="2018" name="Sci. Rep.">
        <title>Genomic signatures of local adaptation to the degree of environmental predictability in rotifers.</title>
        <authorList>
            <person name="Franch-Gras L."/>
            <person name="Hahn C."/>
            <person name="Garcia-Roger E.M."/>
            <person name="Carmona M.J."/>
            <person name="Serra M."/>
            <person name="Gomez A."/>
        </authorList>
    </citation>
    <scope>NUCLEOTIDE SEQUENCE [LARGE SCALE GENOMIC DNA]</scope>
    <source>
        <strain evidence="1">HYR1</strain>
    </source>
</reference>
<dbReference type="OrthoDB" id="10037790at2759"/>
<dbReference type="GO" id="GO:0033617">
    <property type="term" value="P:mitochondrial respiratory chain complex IV assembly"/>
    <property type="evidence" value="ECO:0007669"/>
    <property type="project" value="TreeGrafter"/>
</dbReference>
<comment type="caution">
    <text evidence="1">The sequence shown here is derived from an EMBL/GenBank/DDBJ whole genome shotgun (WGS) entry which is preliminary data.</text>
</comment>
<dbReference type="GO" id="GO:0005743">
    <property type="term" value="C:mitochondrial inner membrane"/>
    <property type="evidence" value="ECO:0007669"/>
    <property type="project" value="TreeGrafter"/>
</dbReference>
<dbReference type="AlphaFoldDB" id="A0A3M7SYH0"/>
<accession>A0A3M7SYH0</accession>
<protein>
    <submittedName>
        <fullName evidence="1">Cytochrome c oxidase assembly factor 1-like protein</fullName>
    </submittedName>
</protein>
<sequence>MQKLLKVYVASGVLFGGGYYLYKMNYSSSKISKQNYYTDAIDLLNGYKPAVDTLGGRIKVEKFDESDSFNDIQEKEAKIKILVKGDKKMAEFFVYASRQESDPNWSIDTLEIKYRGSANKFKIFDRSIINNSTNSIIPTHTSSNSAASSKS</sequence>
<keyword evidence="2" id="KW-1185">Reference proteome</keyword>
<dbReference type="PANTHER" id="PTHR47148:SF1">
    <property type="entry name" value="CYTOCHROME C OXIDASE ASSEMBLY FACTOR 1 HOMOLOG"/>
    <property type="match status" value="1"/>
</dbReference>
<evidence type="ECO:0000313" key="2">
    <source>
        <dbReference type="Proteomes" id="UP000276133"/>
    </source>
</evidence>
<dbReference type="InterPro" id="IPR014807">
    <property type="entry name" value="Coa1"/>
</dbReference>
<name>A0A3M7SYH0_BRAPC</name>
<dbReference type="Proteomes" id="UP000276133">
    <property type="component" value="Unassembled WGS sequence"/>
</dbReference>
<dbReference type="GO" id="GO:0032981">
    <property type="term" value="P:mitochondrial respiratory chain complex I assembly"/>
    <property type="evidence" value="ECO:0007669"/>
    <property type="project" value="TreeGrafter"/>
</dbReference>
<dbReference type="PANTHER" id="PTHR47148">
    <property type="entry name" value="CYTOCHROME C OXIDASE ASSEMBLY FACTOR 1 HOMOLOG"/>
    <property type="match status" value="1"/>
</dbReference>
<dbReference type="EMBL" id="REGN01000604">
    <property type="protein sequence ID" value="RNA40699.1"/>
    <property type="molecule type" value="Genomic_DNA"/>
</dbReference>
<dbReference type="Pfam" id="PF08695">
    <property type="entry name" value="Coa1"/>
    <property type="match status" value="1"/>
</dbReference>
<organism evidence="1 2">
    <name type="scientific">Brachionus plicatilis</name>
    <name type="common">Marine rotifer</name>
    <name type="synonym">Brachionus muelleri</name>
    <dbReference type="NCBI Taxonomy" id="10195"/>
    <lineage>
        <taxon>Eukaryota</taxon>
        <taxon>Metazoa</taxon>
        <taxon>Spiralia</taxon>
        <taxon>Gnathifera</taxon>
        <taxon>Rotifera</taxon>
        <taxon>Eurotatoria</taxon>
        <taxon>Monogononta</taxon>
        <taxon>Pseudotrocha</taxon>
        <taxon>Ploima</taxon>
        <taxon>Brachionidae</taxon>
        <taxon>Brachionus</taxon>
    </lineage>
</organism>
<gene>
    <name evidence="1" type="ORF">BpHYR1_037117</name>
</gene>
<proteinExistence type="predicted"/>